<reference evidence="2 3" key="1">
    <citation type="submission" date="2021-02" db="EMBL/GenBank/DDBJ databases">
        <title>Porcisia hertigi Genome sequencing and assembly.</title>
        <authorList>
            <person name="Almutairi H."/>
            <person name="Gatherer D."/>
        </authorList>
    </citation>
    <scope>NUCLEOTIDE SEQUENCE [LARGE SCALE GENOMIC DNA]</scope>
    <source>
        <strain evidence="2 3">C119</strain>
    </source>
</reference>
<dbReference type="Pfam" id="PF00612">
    <property type="entry name" value="IQ"/>
    <property type="match status" value="2"/>
</dbReference>
<dbReference type="PANTHER" id="PTHR22706">
    <property type="entry name" value="ASSEMBLY FACTOR FOR SPINDLE MICROTUBULES"/>
    <property type="match status" value="1"/>
</dbReference>
<dbReference type="AlphaFoldDB" id="A0A836IE22"/>
<sequence>MSSDRDNPRTGPAALDAHGIPGSFSRAREFALTREQPMLALKAYSAWMRGESVSAPARAAALLDLTLYCNIFALQRLEAGNGRVPAQLALARDYFQVVFDEFNALYGVVLPDLSAPDTDADLSTSLSDGNTDSVPDGLRVALLITIGNLACVELHVGGEGLAKAERLFLFSKELEAQMSGVPTLEWPWGIVRELNAAVSAVMHCNFIQGEEAARSAIGFLELKMDYEPADAESHASAGEVQCDENTSLLLALGYYTLGVTTESTSCDLSLLDYEQAIALVSRDNTTSSLAALMSQTRDHLAAYVEEERAKARLAAEEALRAASIGRKARRSLQSKTGKAPPSRRGLQKVTSTGLFPSESGLPVIVTPSIPDVLRDYLGREGLNTVLIRVGALAGLYEVLVRSLPGYEDSEELPQSLFAGTPLKAGAHESIFATLVCTETPLQWTLRLLKAAERPETLTHSVWNPPTVLASLLTEMAAERPPAPRSTAALQTRKEIADGNGKLRQQVIQLFSPPPNPPEVKQKAHESVGAVVALLGQRLGFLLKTERAFEEHWVATECIKSALRAFAVPQDILRLKQTLLTQRRLQELRRERSAHLILYFFRHIVKEKALREAEMLANQRRFEQREAAAVCLQKYIRRWCAYQEVRRHYAAQREYIEKVVVVQSLARRRAAARVYAEVRELRCKEEFTQAQLVLFSWAALEVQRVYRGHCARLRCCHLRGQVHHATLLHMRDSRNYYAAVIQKHVRGMLVRLQYGRAVYASRCYGRNVFKTRLWERSCVIIQRAYRAYLSRRWILDHRGVPQISTGPSLSRPGTGSSRLVFSLFTVGGRRADERRAAAAHSIQQMYRSCVARRRLEALKYARMKEAESRKAPLQWCAKSTFSLKDCVF</sequence>
<accession>A0A836IE22</accession>
<comment type="caution">
    <text evidence="2">The sequence shown here is derived from an EMBL/GenBank/DDBJ whole genome shotgun (WGS) entry which is preliminary data.</text>
</comment>
<dbReference type="GO" id="GO:0000278">
    <property type="term" value="P:mitotic cell cycle"/>
    <property type="evidence" value="ECO:0007669"/>
    <property type="project" value="TreeGrafter"/>
</dbReference>
<feature type="region of interest" description="Disordered" evidence="1">
    <location>
        <begin position="326"/>
        <end position="349"/>
    </location>
</feature>
<evidence type="ECO:0000313" key="2">
    <source>
        <dbReference type="EMBL" id="KAG5503477.1"/>
    </source>
</evidence>
<dbReference type="GO" id="GO:0000922">
    <property type="term" value="C:spindle pole"/>
    <property type="evidence" value="ECO:0007669"/>
    <property type="project" value="TreeGrafter"/>
</dbReference>
<keyword evidence="3" id="KW-1185">Reference proteome</keyword>
<evidence type="ECO:0000313" key="3">
    <source>
        <dbReference type="Proteomes" id="UP000674318"/>
    </source>
</evidence>
<dbReference type="GO" id="GO:0051295">
    <property type="term" value="P:establishment of meiotic spindle localization"/>
    <property type="evidence" value="ECO:0007669"/>
    <property type="project" value="TreeGrafter"/>
</dbReference>
<evidence type="ECO:0000256" key="1">
    <source>
        <dbReference type="SAM" id="MobiDB-lite"/>
    </source>
</evidence>
<organism evidence="2 3">
    <name type="scientific">Porcisia hertigi</name>
    <dbReference type="NCBI Taxonomy" id="2761500"/>
    <lineage>
        <taxon>Eukaryota</taxon>
        <taxon>Discoba</taxon>
        <taxon>Euglenozoa</taxon>
        <taxon>Kinetoplastea</taxon>
        <taxon>Metakinetoplastina</taxon>
        <taxon>Trypanosomatida</taxon>
        <taxon>Trypanosomatidae</taxon>
        <taxon>Leishmaniinae</taxon>
        <taxon>Porcisia</taxon>
    </lineage>
</organism>
<proteinExistence type="predicted"/>
<dbReference type="PANTHER" id="PTHR22706:SF2">
    <property type="entry name" value="SFI1 SPINDLE BODY DOMAIN-CONTAINING PROTEIN"/>
    <property type="match status" value="1"/>
</dbReference>
<dbReference type="RefSeq" id="XP_067756839.1">
    <property type="nucleotide sequence ID" value="XM_067901573.1"/>
</dbReference>
<dbReference type="InterPro" id="IPR000048">
    <property type="entry name" value="IQ_motif_EF-hand-BS"/>
</dbReference>
<dbReference type="SMART" id="SM00015">
    <property type="entry name" value="IQ"/>
    <property type="match status" value="5"/>
</dbReference>
<dbReference type="GeneID" id="94291650"/>
<dbReference type="Gene3D" id="1.20.5.190">
    <property type="match status" value="1"/>
</dbReference>
<dbReference type="Proteomes" id="UP000674318">
    <property type="component" value="Chromosome 24"/>
</dbReference>
<dbReference type="OrthoDB" id="2148418at2759"/>
<gene>
    <name evidence="2" type="ORF">JKF63_05616</name>
</gene>
<name>A0A836IE22_9TRYP</name>
<protein>
    <submittedName>
        <fullName evidence="2">Uncharacterized protein</fullName>
    </submittedName>
</protein>
<dbReference type="GO" id="GO:0005516">
    <property type="term" value="F:calmodulin binding"/>
    <property type="evidence" value="ECO:0007669"/>
    <property type="project" value="TreeGrafter"/>
</dbReference>
<dbReference type="EMBL" id="JAFJZO010000024">
    <property type="protein sequence ID" value="KAG5503477.1"/>
    <property type="molecule type" value="Genomic_DNA"/>
</dbReference>
<dbReference type="GO" id="GO:0007051">
    <property type="term" value="P:spindle organization"/>
    <property type="evidence" value="ECO:0007669"/>
    <property type="project" value="TreeGrafter"/>
</dbReference>
<dbReference type="InterPro" id="IPR051185">
    <property type="entry name" value="ASPM"/>
</dbReference>
<dbReference type="KEGG" id="phet:94291650"/>
<dbReference type="PROSITE" id="PS50096">
    <property type="entry name" value="IQ"/>
    <property type="match status" value="3"/>
</dbReference>